<dbReference type="Proteomes" id="UP000356253">
    <property type="component" value="Unassembled WGS sequence"/>
</dbReference>
<protein>
    <submittedName>
        <fullName evidence="1">Chromate reductase</fullName>
        <ecNumber evidence="1">1.6.5.2</ecNumber>
    </submittedName>
</protein>
<reference evidence="1" key="1">
    <citation type="submission" date="2019-09" db="EMBL/GenBank/DDBJ databases">
        <authorList>
            <person name="Rodrigo-Torres L."/>
            <person name="Arahal R. D."/>
            <person name="Lucena T."/>
        </authorList>
    </citation>
    <scope>NUCLEOTIDE SEQUENCE</scope>
    <source>
        <strain evidence="1">ISS653</strain>
    </source>
</reference>
<evidence type="ECO:0000313" key="2">
    <source>
        <dbReference type="Proteomes" id="UP000356253"/>
    </source>
</evidence>
<comment type="caution">
    <text evidence="1">The sequence shown here is derived from an EMBL/GenBank/DDBJ whole genome shotgun (WGS) entry which is preliminary data.</text>
</comment>
<keyword evidence="2" id="KW-1185">Reference proteome</keyword>
<sequence length="180" mass="20240">MKKILALAGSNSKNSINKKLLHYVIGRIENHEVKFLELTDYDFPMFGIDHEKERGFPADVQVVKVLIKEADALVIAVNEHNGGPSTYFKNLTDWLSRMELKFLEGKKVLLMSTSPGARGGASALAYYKDVLPRFGAEVVESFSLPSFNENFDTENNKITDEILLLGLNDVLSNFEQELQE</sequence>
<evidence type="ECO:0000313" key="1">
    <source>
        <dbReference type="EMBL" id="VVV01006.1"/>
    </source>
</evidence>
<name>A0AC61Y920_9FLAO</name>
<dbReference type="EC" id="1.6.5.2" evidence="1"/>
<dbReference type="EMBL" id="CABVMM010000008">
    <property type="protein sequence ID" value="VVV01006.1"/>
    <property type="molecule type" value="Genomic_DNA"/>
</dbReference>
<proteinExistence type="predicted"/>
<gene>
    <name evidence="1" type="primary">chrR</name>
    <name evidence="1" type="ORF">FVB9532_02284</name>
</gene>
<keyword evidence="1" id="KW-0560">Oxidoreductase</keyword>
<organism evidence="1 2">
    <name type="scientific">Mesonia oceanica</name>
    <dbReference type="NCBI Taxonomy" id="2687242"/>
    <lineage>
        <taxon>Bacteria</taxon>
        <taxon>Pseudomonadati</taxon>
        <taxon>Bacteroidota</taxon>
        <taxon>Flavobacteriia</taxon>
        <taxon>Flavobacteriales</taxon>
        <taxon>Flavobacteriaceae</taxon>
        <taxon>Mesonia</taxon>
    </lineage>
</organism>
<accession>A0AC61Y920</accession>